<accession>A0A8S1EH60</accession>
<dbReference type="AlphaFoldDB" id="A0A8S1EH60"/>
<organism evidence="2 3">
    <name type="scientific">Caenorhabditis bovis</name>
    <dbReference type="NCBI Taxonomy" id="2654633"/>
    <lineage>
        <taxon>Eukaryota</taxon>
        <taxon>Metazoa</taxon>
        <taxon>Ecdysozoa</taxon>
        <taxon>Nematoda</taxon>
        <taxon>Chromadorea</taxon>
        <taxon>Rhabditida</taxon>
        <taxon>Rhabditina</taxon>
        <taxon>Rhabditomorpha</taxon>
        <taxon>Rhabditoidea</taxon>
        <taxon>Rhabditidae</taxon>
        <taxon>Peloderinae</taxon>
        <taxon>Caenorhabditis</taxon>
    </lineage>
</organism>
<proteinExistence type="predicted"/>
<dbReference type="Pfam" id="PF00646">
    <property type="entry name" value="F-box"/>
    <property type="match status" value="1"/>
</dbReference>
<comment type="caution">
    <text evidence="2">The sequence shown here is derived from an EMBL/GenBank/DDBJ whole genome shotgun (WGS) entry which is preliminary data.</text>
</comment>
<evidence type="ECO:0000313" key="2">
    <source>
        <dbReference type="EMBL" id="CAB3398841.1"/>
    </source>
</evidence>
<name>A0A8S1EH60_9PELO</name>
<dbReference type="PROSITE" id="PS50181">
    <property type="entry name" value="FBOX"/>
    <property type="match status" value="1"/>
</dbReference>
<reference evidence="2 3" key="1">
    <citation type="submission" date="2020-04" db="EMBL/GenBank/DDBJ databases">
        <authorList>
            <person name="Laetsch R D."/>
            <person name="Stevens L."/>
            <person name="Kumar S."/>
            <person name="Blaxter L. M."/>
        </authorList>
    </citation>
    <scope>NUCLEOTIDE SEQUENCE [LARGE SCALE GENOMIC DNA]</scope>
</reference>
<dbReference type="Proteomes" id="UP000494206">
    <property type="component" value="Unassembled WGS sequence"/>
</dbReference>
<keyword evidence="3" id="KW-1185">Reference proteome</keyword>
<dbReference type="CDD" id="cd22150">
    <property type="entry name" value="F-box_CeFBXA-like"/>
    <property type="match status" value="1"/>
</dbReference>
<feature type="domain" description="F-box" evidence="1">
    <location>
        <begin position="34"/>
        <end position="83"/>
    </location>
</feature>
<protein>
    <recommendedName>
        <fullName evidence="1">F-box domain-containing protein</fullName>
    </recommendedName>
</protein>
<dbReference type="SMART" id="SM00256">
    <property type="entry name" value="FBOX"/>
    <property type="match status" value="1"/>
</dbReference>
<dbReference type="OrthoDB" id="5832634at2759"/>
<evidence type="ECO:0000259" key="1">
    <source>
        <dbReference type="PROSITE" id="PS50181"/>
    </source>
</evidence>
<sequence>MLNDQLVRLLSLMHLHPSNIGRRSLLKSTKSPKSAKFGQLPDAIWDRVLDNLTPFERVKLRRVNQKLKGLVEKRRRRLLYADFLRTDVNTIVGVGETADADGEFHRMPTASRIVAHEETRSVLIIVDTHWSASDAVRIMGAIRYYGAFAHTVTLDASLAELCVAAQSTSDIAFWFAFQSANASSESSVGVDASPKWVPEAMRVHRRVDDVVERDHQLAAYTQWRPRTQLIPLGPLFPKATELTIRATIPQLRRLRRFGVYRVPLTRSLVDADAINAFRLVIATSGAKKKCPHVAQSLKLAEFFKWADISRLGHRFSIQFA</sequence>
<gene>
    <name evidence="2" type="ORF">CBOVIS_LOCUS2077</name>
</gene>
<evidence type="ECO:0000313" key="3">
    <source>
        <dbReference type="Proteomes" id="UP000494206"/>
    </source>
</evidence>
<dbReference type="EMBL" id="CADEPM010000001">
    <property type="protein sequence ID" value="CAB3398841.1"/>
    <property type="molecule type" value="Genomic_DNA"/>
</dbReference>
<dbReference type="InterPro" id="IPR001810">
    <property type="entry name" value="F-box_dom"/>
</dbReference>